<dbReference type="OrthoDB" id="6331481at2759"/>
<reference evidence="2 3" key="1">
    <citation type="submission" date="2018-04" db="EMBL/GenBank/DDBJ databases">
        <authorList>
            <person name="Zhang X."/>
            <person name="Yuan J."/>
            <person name="Li F."/>
            <person name="Xiang J."/>
        </authorList>
    </citation>
    <scope>NUCLEOTIDE SEQUENCE [LARGE SCALE GENOMIC DNA]</scope>
    <source>
        <tissue evidence="2">Muscle</tissue>
    </source>
</reference>
<feature type="region of interest" description="Disordered" evidence="1">
    <location>
        <begin position="501"/>
        <end position="522"/>
    </location>
</feature>
<name>A0A3R7Q4L2_PENVA</name>
<keyword evidence="3" id="KW-1185">Reference proteome</keyword>
<evidence type="ECO:0000313" key="3">
    <source>
        <dbReference type="Proteomes" id="UP000283509"/>
    </source>
</evidence>
<dbReference type="Proteomes" id="UP000283509">
    <property type="component" value="Unassembled WGS sequence"/>
</dbReference>
<dbReference type="InterPro" id="IPR032675">
    <property type="entry name" value="LRR_dom_sf"/>
</dbReference>
<reference evidence="2 3" key="2">
    <citation type="submission" date="2019-01" db="EMBL/GenBank/DDBJ databases">
        <title>The decoding of complex shrimp genome reveals the adaptation for benthos swimmer, frequently molting mechanism and breeding impact on genome.</title>
        <authorList>
            <person name="Sun Y."/>
            <person name="Gao Y."/>
            <person name="Yu Y."/>
        </authorList>
    </citation>
    <scope>NUCLEOTIDE SEQUENCE [LARGE SCALE GENOMIC DNA]</scope>
    <source>
        <tissue evidence="2">Muscle</tissue>
    </source>
</reference>
<dbReference type="Gene3D" id="3.80.10.10">
    <property type="entry name" value="Ribonuclease Inhibitor"/>
    <property type="match status" value="1"/>
</dbReference>
<comment type="caution">
    <text evidence="2">The sequence shown here is derived from an EMBL/GenBank/DDBJ whole genome shotgun (WGS) entry which is preliminary data.</text>
</comment>
<dbReference type="AlphaFoldDB" id="A0A3R7Q4L2"/>
<organism evidence="2 3">
    <name type="scientific">Penaeus vannamei</name>
    <name type="common">Whiteleg shrimp</name>
    <name type="synonym">Litopenaeus vannamei</name>
    <dbReference type="NCBI Taxonomy" id="6689"/>
    <lineage>
        <taxon>Eukaryota</taxon>
        <taxon>Metazoa</taxon>
        <taxon>Ecdysozoa</taxon>
        <taxon>Arthropoda</taxon>
        <taxon>Crustacea</taxon>
        <taxon>Multicrustacea</taxon>
        <taxon>Malacostraca</taxon>
        <taxon>Eumalacostraca</taxon>
        <taxon>Eucarida</taxon>
        <taxon>Decapoda</taxon>
        <taxon>Dendrobranchiata</taxon>
        <taxon>Penaeoidea</taxon>
        <taxon>Penaeidae</taxon>
        <taxon>Penaeus</taxon>
    </lineage>
</organism>
<accession>A0A3R7Q4L2</accession>
<protein>
    <submittedName>
        <fullName evidence="2">Uncharacterized protein</fullName>
    </submittedName>
</protein>
<evidence type="ECO:0000313" key="2">
    <source>
        <dbReference type="EMBL" id="ROT68428.1"/>
    </source>
</evidence>
<proteinExistence type="predicted"/>
<dbReference type="EMBL" id="QCYY01002666">
    <property type="protein sequence ID" value="ROT68428.1"/>
    <property type="molecule type" value="Genomic_DNA"/>
</dbReference>
<dbReference type="SUPFAM" id="SSF52047">
    <property type="entry name" value="RNI-like"/>
    <property type="match status" value="1"/>
</dbReference>
<gene>
    <name evidence="2" type="ORF">C7M84_013418</name>
</gene>
<evidence type="ECO:0000256" key="1">
    <source>
        <dbReference type="SAM" id="MobiDB-lite"/>
    </source>
</evidence>
<sequence>MRPGSLHRACGWRIARSLITAVWQLSIIEVDERNHLISVLKWFIEQYGEVLFSRVMQDQLYKNLISGLRSRHNPPIYLTSMLVLCPKIAVIEDHNGLPPPVAGTGLDITSEECRAILDVLSDLRQGWNGSKSLPFARQNGESYHLPTKTLVLEGVYFHDPDFLPLLFREMPDLRHIELQYNGTPSVLLALSAHCPKLESLCFLEPRMEVTVLEKDIWPILFGIPSPSDPRNPSGILTRFAQEKDFRDKFVLQFPNLKKLDLDELYFEEEVLHDVYILALVLQPQLSSFGKHTGLTRRILSKFRQLWNVKNNRSDSHIDLYLSKAKFVDSVCDVPNDAELELRYLEEIVPMFKMLKSVELQKGYWTESEVARFCRIFADRVDAFSLSDLPINEISCLSSVTHLRLTFMRQYSFEQVHFILDHCPNLQTLSIHPVFQEHPHVGWEGAMPLHRFGQMMDEDRQILENLLIDELVEEMEDLQVFLGEGGDEQAGGNVLRAPNFPGAMGEGAQLPPAGPRPPAPLHERLSKSKYTVHQKLVTLRIASLFEATKEPSEAFLSSLLERLPNLRNLCLGMWMGALSHRRNHLTCTGNALVNVVTSSQNSKPLLANLEQLCCLPSGTEQTMCLSLARLADALPSLRTLVVPALDTFLLTPTLRFFQHTSIDIQHKCATDQVFSHWEPEH</sequence>